<dbReference type="OrthoDB" id="3789824at2759"/>
<evidence type="ECO:0000313" key="2">
    <source>
        <dbReference type="Proteomes" id="UP000750502"/>
    </source>
</evidence>
<accession>A0A9P7I1Z1</accession>
<name>A0A9P7I1Z1_9HYPO</name>
<protein>
    <submittedName>
        <fullName evidence="1">Uncharacterized protein</fullName>
    </submittedName>
</protein>
<comment type="caution">
    <text evidence="1">The sequence shown here is derived from an EMBL/GenBank/DDBJ whole genome shotgun (WGS) entry which is preliminary data.</text>
</comment>
<keyword evidence="2" id="KW-1185">Reference proteome</keyword>
<reference evidence="1" key="1">
    <citation type="journal article" date="2020" name="bioRxiv">
        <title>Historical genomics reveals the evolutionary mechanisms behind multiple outbreaks of the host-specific coffee wilt pathogen Fusarium xylarioides.</title>
        <authorList>
            <person name="Peck D."/>
            <person name="Nowell R.W."/>
            <person name="Flood J."/>
            <person name="Ryan M.J."/>
            <person name="Barraclough T.G."/>
        </authorList>
    </citation>
    <scope>NUCLEOTIDE SEQUENCE</scope>
    <source>
        <strain evidence="1">IMI 127659i</strain>
    </source>
</reference>
<evidence type="ECO:0000313" key="1">
    <source>
        <dbReference type="EMBL" id="KAG5771707.1"/>
    </source>
</evidence>
<proteinExistence type="predicted"/>
<reference evidence="1" key="2">
    <citation type="submission" date="2020-10" db="EMBL/GenBank/DDBJ databases">
        <authorList>
            <person name="Peck L.D."/>
            <person name="Nowell R.W."/>
            <person name="Flood J."/>
            <person name="Ryan M.J."/>
            <person name="Barraclough T.G."/>
        </authorList>
    </citation>
    <scope>NUCLEOTIDE SEQUENCE</scope>
    <source>
        <strain evidence="1">IMI 127659i</strain>
    </source>
</reference>
<dbReference type="AlphaFoldDB" id="A0A9P7I1Z1"/>
<sequence>MLEGSVTIRGPVKSFNLYELNLDFVFGPDAYDRKGNAIKSEAVHGIRKPEDRIAYLDYTNFLETIKQSYTCILVAKLLPSMWTPEEKRVIGLR</sequence>
<dbReference type="EMBL" id="JADFTT010000034">
    <property type="protein sequence ID" value="KAG5771707.1"/>
    <property type="molecule type" value="Genomic_DNA"/>
</dbReference>
<gene>
    <name evidence="1" type="ORF">H9Q72_001878</name>
</gene>
<dbReference type="Proteomes" id="UP000750502">
    <property type="component" value="Unassembled WGS sequence"/>
</dbReference>
<organism evidence="1 2">
    <name type="scientific">Fusarium xylarioides</name>
    <dbReference type="NCBI Taxonomy" id="221167"/>
    <lineage>
        <taxon>Eukaryota</taxon>
        <taxon>Fungi</taxon>
        <taxon>Dikarya</taxon>
        <taxon>Ascomycota</taxon>
        <taxon>Pezizomycotina</taxon>
        <taxon>Sordariomycetes</taxon>
        <taxon>Hypocreomycetidae</taxon>
        <taxon>Hypocreales</taxon>
        <taxon>Nectriaceae</taxon>
        <taxon>Fusarium</taxon>
        <taxon>Fusarium fujikuroi species complex</taxon>
    </lineage>
</organism>